<name>A0ACB8Y2M5_ARCLA</name>
<comment type="caution">
    <text evidence="1">The sequence shown here is derived from an EMBL/GenBank/DDBJ whole genome shotgun (WGS) entry which is preliminary data.</text>
</comment>
<proteinExistence type="predicted"/>
<evidence type="ECO:0000313" key="2">
    <source>
        <dbReference type="Proteomes" id="UP001055879"/>
    </source>
</evidence>
<keyword evidence="2" id="KW-1185">Reference proteome</keyword>
<dbReference type="EMBL" id="CM042060">
    <property type="protein sequence ID" value="KAI3677858.1"/>
    <property type="molecule type" value="Genomic_DNA"/>
</dbReference>
<sequence length="142" mass="16002">MLLEIRLTVSTPSTVCIDSRSIQACIDTFNRLYQFKENLQIDSSFSAVSSIGGNVFSTIFIFFFVLDIDGHNHGHAKQILVLVVKLLHFGFEVSSCLLLYTWLKWPQWLLRIVCCRGLVSFGLLVFEKVKNERNGGTKGIAA</sequence>
<protein>
    <submittedName>
        <fullName evidence="1">Uncharacterized protein</fullName>
    </submittedName>
</protein>
<reference evidence="1 2" key="2">
    <citation type="journal article" date="2022" name="Mol. Ecol. Resour.">
        <title>The genomes of chicory, endive, great burdock and yacon provide insights into Asteraceae paleo-polyploidization history and plant inulin production.</title>
        <authorList>
            <person name="Fan W."/>
            <person name="Wang S."/>
            <person name="Wang H."/>
            <person name="Wang A."/>
            <person name="Jiang F."/>
            <person name="Liu H."/>
            <person name="Zhao H."/>
            <person name="Xu D."/>
            <person name="Zhang Y."/>
        </authorList>
    </citation>
    <scope>NUCLEOTIDE SEQUENCE [LARGE SCALE GENOMIC DNA]</scope>
    <source>
        <strain evidence="2">cv. Niubang</strain>
    </source>
</reference>
<reference evidence="2" key="1">
    <citation type="journal article" date="2022" name="Mol. Ecol. Resour.">
        <title>The genomes of chicory, endive, great burdock and yacon provide insights into Asteraceae palaeo-polyploidization history and plant inulin production.</title>
        <authorList>
            <person name="Fan W."/>
            <person name="Wang S."/>
            <person name="Wang H."/>
            <person name="Wang A."/>
            <person name="Jiang F."/>
            <person name="Liu H."/>
            <person name="Zhao H."/>
            <person name="Xu D."/>
            <person name="Zhang Y."/>
        </authorList>
    </citation>
    <scope>NUCLEOTIDE SEQUENCE [LARGE SCALE GENOMIC DNA]</scope>
    <source>
        <strain evidence="2">cv. Niubang</strain>
    </source>
</reference>
<accession>A0ACB8Y2M5</accession>
<evidence type="ECO:0000313" key="1">
    <source>
        <dbReference type="EMBL" id="KAI3677858.1"/>
    </source>
</evidence>
<dbReference type="Proteomes" id="UP001055879">
    <property type="component" value="Linkage Group LG14"/>
</dbReference>
<gene>
    <name evidence="1" type="ORF">L6452_37130</name>
</gene>
<organism evidence="1 2">
    <name type="scientific">Arctium lappa</name>
    <name type="common">Greater burdock</name>
    <name type="synonym">Lappa major</name>
    <dbReference type="NCBI Taxonomy" id="4217"/>
    <lineage>
        <taxon>Eukaryota</taxon>
        <taxon>Viridiplantae</taxon>
        <taxon>Streptophyta</taxon>
        <taxon>Embryophyta</taxon>
        <taxon>Tracheophyta</taxon>
        <taxon>Spermatophyta</taxon>
        <taxon>Magnoliopsida</taxon>
        <taxon>eudicotyledons</taxon>
        <taxon>Gunneridae</taxon>
        <taxon>Pentapetalae</taxon>
        <taxon>asterids</taxon>
        <taxon>campanulids</taxon>
        <taxon>Asterales</taxon>
        <taxon>Asteraceae</taxon>
        <taxon>Carduoideae</taxon>
        <taxon>Cardueae</taxon>
        <taxon>Arctiinae</taxon>
        <taxon>Arctium</taxon>
    </lineage>
</organism>